<evidence type="ECO:0000256" key="1">
    <source>
        <dbReference type="SAM" id="Phobius"/>
    </source>
</evidence>
<dbReference type="PANTHER" id="PTHR43685">
    <property type="entry name" value="GLYCOSYLTRANSFERASE"/>
    <property type="match status" value="1"/>
</dbReference>
<reference evidence="2" key="1">
    <citation type="submission" date="2020-05" db="EMBL/GenBank/DDBJ databases">
        <authorList>
            <person name="Chiriac C."/>
            <person name="Salcher M."/>
            <person name="Ghai R."/>
            <person name="Kavagutti S V."/>
        </authorList>
    </citation>
    <scope>NUCLEOTIDE SEQUENCE</scope>
</reference>
<feature type="transmembrane region" description="Helical" evidence="1">
    <location>
        <begin position="669"/>
        <end position="686"/>
    </location>
</feature>
<feature type="transmembrane region" description="Helical" evidence="1">
    <location>
        <begin position="693"/>
        <end position="713"/>
    </location>
</feature>
<feature type="transmembrane region" description="Helical" evidence="1">
    <location>
        <begin position="756"/>
        <end position="782"/>
    </location>
</feature>
<organism evidence="2">
    <name type="scientific">freshwater metagenome</name>
    <dbReference type="NCBI Taxonomy" id="449393"/>
    <lineage>
        <taxon>unclassified sequences</taxon>
        <taxon>metagenomes</taxon>
        <taxon>ecological metagenomes</taxon>
    </lineage>
</organism>
<name>A0A6J6DLB4_9ZZZZ</name>
<feature type="transmembrane region" description="Helical" evidence="1">
    <location>
        <begin position="725"/>
        <end position="744"/>
    </location>
</feature>
<gene>
    <name evidence="2" type="ORF">UFOPK1650_00362</name>
</gene>
<dbReference type="PANTHER" id="PTHR43685:SF3">
    <property type="entry name" value="SLR2126 PROTEIN"/>
    <property type="match status" value="1"/>
</dbReference>
<accession>A0A6J6DLB4</accession>
<keyword evidence="1" id="KW-0812">Transmembrane</keyword>
<dbReference type="SUPFAM" id="SSF53448">
    <property type="entry name" value="Nucleotide-diphospho-sugar transferases"/>
    <property type="match status" value="1"/>
</dbReference>
<feature type="transmembrane region" description="Helical" evidence="1">
    <location>
        <begin position="534"/>
        <end position="553"/>
    </location>
</feature>
<proteinExistence type="predicted"/>
<feature type="transmembrane region" description="Helical" evidence="1">
    <location>
        <begin position="565"/>
        <end position="581"/>
    </location>
</feature>
<evidence type="ECO:0000313" key="2">
    <source>
        <dbReference type="EMBL" id="CAB4564156.1"/>
    </source>
</evidence>
<dbReference type="Pfam" id="PF13641">
    <property type="entry name" value="Glyco_tranf_2_3"/>
    <property type="match status" value="1"/>
</dbReference>
<keyword evidence="1" id="KW-0472">Membrane</keyword>
<sequence>MIRVTAIMVSHDGAGWLAQSVAALASQSLAVDRVVAVDTGSTDDSVRMLRSAGIHVIDSERTLGFGDAIKLALDATPPFTGTRSAKRSKNSVDSDPAIEEEWLWILHDDCAPAKDALARLVAAVTDRPQVAVAGPKLRGWHDRKHLLEVGVSIATNGARWTGLEYREQDQGQHDDERDVLAVSTAAMLVRRDVFEELGGFDPHLSLFRDDVDFGWRVRTAGYSVIAVPEAVAFHGEAAANERRSIDVHEAYLHRPLLLDRRNAAYVLLANASLLYLPLLGLQLLIGSLARALGYLVVKLPGYALDELGAVALVLIKPQQIFAARRSRRKEKLLSASSVKSYLPPRGVQLRLLFERARDAVSEYFQARTSFHLMPQSESRSVLDLNDESLADEDLLIPDERSTLRQLMTRPSSLFAMAVLLITLIASRNRIGDLAGGALLPAPDGGMDLIAKYLESWHPIALGSSANSPTWILITGLSSVLFLGNLQLFITVFFLLALPITVLIGYRFAKRHTSSSLIALLAALVYGFSPPVLFALTHGAIGTLVVAMIAPIVIRSLQQAFEVERLTIRSLAGYALVYGLLLSFSPPAFIIVAAWHFLASAIQSIAAYRQGEWSLMLDRIYRRSAILLGAIAVNVPWSLELLIHPSRALLEPGLALESESALILFANPGQSWWLLSAAPVLTMIALFRSANRFAALLALFTLVVAAILSLFDIAGHGSSRLTTPSLGGSLMLFVAISLIAGLALVEEVLPRIRDTALNLRHIATLVMALSVAVSLLASIIWWVGPGANGPLRAEKELSVPEFITANATTEERFKSLILRQREGRLFYYVVRDRELELGDSDLIYGSSRRIDEAVSGLVTGVGIDTSIILGQNGIRYLFLASPYNKGLARTIDGIGGFTRASSTDVGIVWKVVAANARLSLTPFDQSTDASAVDVAIASGEVSAEGTISRAGVVTLAERFDGRWKMLVNSRPVPLSESIEGLPQFEVVEPGEFILFHDGTARRGWLSLQVIALLLALILATPARRRRAEVPIEELS</sequence>
<dbReference type="InterPro" id="IPR029044">
    <property type="entry name" value="Nucleotide-diphossugar_trans"/>
</dbReference>
<dbReference type="Gene3D" id="3.90.550.10">
    <property type="entry name" value="Spore Coat Polysaccharide Biosynthesis Protein SpsA, Chain A"/>
    <property type="match status" value="1"/>
</dbReference>
<feature type="transmembrane region" description="Helical" evidence="1">
    <location>
        <begin position="512"/>
        <end position="528"/>
    </location>
</feature>
<dbReference type="EMBL" id="CAEZTJ010000032">
    <property type="protein sequence ID" value="CAB4564156.1"/>
    <property type="molecule type" value="Genomic_DNA"/>
</dbReference>
<keyword evidence="1" id="KW-1133">Transmembrane helix</keyword>
<feature type="transmembrane region" description="Helical" evidence="1">
    <location>
        <begin position="263"/>
        <end position="285"/>
    </location>
</feature>
<dbReference type="InterPro" id="IPR050834">
    <property type="entry name" value="Glycosyltransf_2"/>
</dbReference>
<feature type="transmembrane region" description="Helical" evidence="1">
    <location>
        <begin position="485"/>
        <end position="505"/>
    </location>
</feature>
<dbReference type="AlphaFoldDB" id="A0A6J6DLB4"/>
<protein>
    <submittedName>
        <fullName evidence="2">Unannotated protein</fullName>
    </submittedName>
</protein>